<feature type="non-terminal residue" evidence="1">
    <location>
        <position position="1"/>
    </location>
</feature>
<organism evidence="1">
    <name type="scientific">marine metagenome</name>
    <dbReference type="NCBI Taxonomy" id="408172"/>
    <lineage>
        <taxon>unclassified sequences</taxon>
        <taxon>metagenomes</taxon>
        <taxon>ecological metagenomes</taxon>
    </lineage>
</organism>
<gene>
    <name evidence="1" type="ORF">METZ01_LOCUS504165</name>
</gene>
<evidence type="ECO:0000313" key="1">
    <source>
        <dbReference type="EMBL" id="SVE51311.1"/>
    </source>
</evidence>
<proteinExistence type="predicted"/>
<protein>
    <submittedName>
        <fullName evidence="1">Uncharacterized protein</fullName>
    </submittedName>
</protein>
<dbReference type="AlphaFoldDB" id="A0A383E3M0"/>
<accession>A0A383E3M0</accession>
<sequence>PGVMMPEAGRSLVHREAVLLIREWINSM</sequence>
<name>A0A383E3M0_9ZZZZ</name>
<dbReference type="EMBL" id="UINC01222501">
    <property type="protein sequence ID" value="SVE51311.1"/>
    <property type="molecule type" value="Genomic_DNA"/>
</dbReference>
<reference evidence="1" key="1">
    <citation type="submission" date="2018-05" db="EMBL/GenBank/DDBJ databases">
        <authorList>
            <person name="Lanie J.A."/>
            <person name="Ng W.-L."/>
            <person name="Kazmierczak K.M."/>
            <person name="Andrzejewski T.M."/>
            <person name="Davidsen T.M."/>
            <person name="Wayne K.J."/>
            <person name="Tettelin H."/>
            <person name="Glass J.I."/>
            <person name="Rusch D."/>
            <person name="Podicherti R."/>
            <person name="Tsui H.-C.T."/>
            <person name="Winkler M.E."/>
        </authorList>
    </citation>
    <scope>NUCLEOTIDE SEQUENCE</scope>
</reference>